<reference evidence="3" key="2">
    <citation type="submission" date="2015-01" db="EMBL/GenBank/DDBJ databases">
        <title>Evolutionary Origins and Diversification of the Mycorrhizal Mutualists.</title>
        <authorList>
            <consortium name="DOE Joint Genome Institute"/>
            <consortium name="Mycorrhizal Genomics Consortium"/>
            <person name="Kohler A."/>
            <person name="Kuo A."/>
            <person name="Nagy L.G."/>
            <person name="Floudas D."/>
            <person name="Copeland A."/>
            <person name="Barry K.W."/>
            <person name="Cichocki N."/>
            <person name="Veneault-Fourrey C."/>
            <person name="LaButti K."/>
            <person name="Lindquist E.A."/>
            <person name="Lipzen A."/>
            <person name="Lundell T."/>
            <person name="Morin E."/>
            <person name="Murat C."/>
            <person name="Riley R."/>
            <person name="Ohm R."/>
            <person name="Sun H."/>
            <person name="Tunlid A."/>
            <person name="Henrissat B."/>
            <person name="Grigoriev I.V."/>
            <person name="Hibbett D.S."/>
            <person name="Martin F."/>
        </authorList>
    </citation>
    <scope>NUCLEOTIDE SEQUENCE [LARGE SCALE GENOMIC DNA]</scope>
    <source>
        <strain evidence="3">UH-Slu-Lm8-n1</strain>
    </source>
</reference>
<name>A0A0C9ZSY8_9AGAM</name>
<accession>A0A0C9ZSY8</accession>
<protein>
    <submittedName>
        <fullName evidence="2">Uncharacterized protein</fullName>
    </submittedName>
</protein>
<proteinExistence type="predicted"/>
<dbReference type="HOGENOM" id="CLU_2814116_0_0_1"/>
<evidence type="ECO:0000313" key="2">
    <source>
        <dbReference type="EMBL" id="KIK40945.1"/>
    </source>
</evidence>
<feature type="region of interest" description="Disordered" evidence="1">
    <location>
        <begin position="1"/>
        <end position="67"/>
    </location>
</feature>
<dbReference type="Proteomes" id="UP000054485">
    <property type="component" value="Unassembled WGS sequence"/>
</dbReference>
<sequence>MVGRYPNQQNEEVVHVQRPGPEVANLQSHMQSPSSTARSSPNSQRQSNLGTNIKAFTARNGSNGGEE</sequence>
<evidence type="ECO:0000256" key="1">
    <source>
        <dbReference type="SAM" id="MobiDB-lite"/>
    </source>
</evidence>
<reference evidence="2 3" key="1">
    <citation type="submission" date="2014-04" db="EMBL/GenBank/DDBJ databases">
        <authorList>
            <consortium name="DOE Joint Genome Institute"/>
            <person name="Kuo A."/>
            <person name="Ruytinx J."/>
            <person name="Rineau F."/>
            <person name="Colpaert J."/>
            <person name="Kohler A."/>
            <person name="Nagy L.G."/>
            <person name="Floudas D."/>
            <person name="Copeland A."/>
            <person name="Barry K.W."/>
            <person name="Cichocki N."/>
            <person name="Veneault-Fourrey C."/>
            <person name="LaButti K."/>
            <person name="Lindquist E.A."/>
            <person name="Lipzen A."/>
            <person name="Lundell T."/>
            <person name="Morin E."/>
            <person name="Murat C."/>
            <person name="Sun H."/>
            <person name="Tunlid A."/>
            <person name="Henrissat B."/>
            <person name="Grigoriev I.V."/>
            <person name="Hibbett D.S."/>
            <person name="Martin F."/>
            <person name="Nordberg H.P."/>
            <person name="Cantor M.N."/>
            <person name="Hua S.X."/>
        </authorList>
    </citation>
    <scope>NUCLEOTIDE SEQUENCE [LARGE SCALE GENOMIC DNA]</scope>
    <source>
        <strain evidence="2 3">UH-Slu-Lm8-n1</strain>
    </source>
</reference>
<gene>
    <name evidence="2" type="ORF">CY34DRAFT_806675</name>
</gene>
<dbReference type="InParanoid" id="A0A0C9ZSY8"/>
<feature type="compositionally biased region" description="Low complexity" evidence="1">
    <location>
        <begin position="31"/>
        <end position="45"/>
    </location>
</feature>
<evidence type="ECO:0000313" key="3">
    <source>
        <dbReference type="Proteomes" id="UP000054485"/>
    </source>
</evidence>
<keyword evidence="3" id="KW-1185">Reference proteome</keyword>
<feature type="compositionally biased region" description="Polar residues" evidence="1">
    <location>
        <begin position="1"/>
        <end position="11"/>
    </location>
</feature>
<dbReference type="EMBL" id="KN835285">
    <property type="protein sequence ID" value="KIK40945.1"/>
    <property type="molecule type" value="Genomic_DNA"/>
</dbReference>
<dbReference type="AlphaFoldDB" id="A0A0C9ZSY8"/>
<organism evidence="2 3">
    <name type="scientific">Suillus luteus UH-Slu-Lm8-n1</name>
    <dbReference type="NCBI Taxonomy" id="930992"/>
    <lineage>
        <taxon>Eukaryota</taxon>
        <taxon>Fungi</taxon>
        <taxon>Dikarya</taxon>
        <taxon>Basidiomycota</taxon>
        <taxon>Agaricomycotina</taxon>
        <taxon>Agaricomycetes</taxon>
        <taxon>Agaricomycetidae</taxon>
        <taxon>Boletales</taxon>
        <taxon>Suillineae</taxon>
        <taxon>Suillaceae</taxon>
        <taxon>Suillus</taxon>
    </lineage>
</organism>